<reference evidence="3" key="1">
    <citation type="journal article" date="2021" name="Genome Biol. Evol.">
        <title>A High-Quality Reference Genome for a Parasitic Bivalve with Doubly Uniparental Inheritance (Bivalvia: Unionida).</title>
        <authorList>
            <person name="Smith C.H."/>
        </authorList>
    </citation>
    <scope>NUCLEOTIDE SEQUENCE</scope>
    <source>
        <strain evidence="3">CHS0354</strain>
    </source>
</reference>
<keyword evidence="1" id="KW-0732">Signal</keyword>
<keyword evidence="4" id="KW-1185">Reference proteome</keyword>
<dbReference type="SUPFAM" id="SSF57625">
    <property type="entry name" value="Invertebrate chitin-binding proteins"/>
    <property type="match status" value="1"/>
</dbReference>
<sequence>MGAFVLIVLAIMATLQSTYCSTRCVDSCVGVRDGDYQNCRDCHKFVSCSNGYKYDMPCPSNLVWDDNVKRCEWKSNTCP</sequence>
<dbReference type="PROSITE" id="PS50940">
    <property type="entry name" value="CHIT_BIND_II"/>
    <property type="match status" value="1"/>
</dbReference>
<protein>
    <recommendedName>
        <fullName evidence="2">Chitin-binding type-2 domain-containing protein</fullName>
    </recommendedName>
</protein>
<organism evidence="3 4">
    <name type="scientific">Potamilus streckersoni</name>
    <dbReference type="NCBI Taxonomy" id="2493646"/>
    <lineage>
        <taxon>Eukaryota</taxon>
        <taxon>Metazoa</taxon>
        <taxon>Spiralia</taxon>
        <taxon>Lophotrochozoa</taxon>
        <taxon>Mollusca</taxon>
        <taxon>Bivalvia</taxon>
        <taxon>Autobranchia</taxon>
        <taxon>Heteroconchia</taxon>
        <taxon>Palaeoheterodonta</taxon>
        <taxon>Unionida</taxon>
        <taxon>Unionoidea</taxon>
        <taxon>Unionidae</taxon>
        <taxon>Ambleminae</taxon>
        <taxon>Lampsilini</taxon>
        <taxon>Potamilus</taxon>
    </lineage>
</organism>
<dbReference type="EMBL" id="JAEAOA010000385">
    <property type="protein sequence ID" value="KAK3591081.1"/>
    <property type="molecule type" value="Genomic_DNA"/>
</dbReference>
<feature type="signal peptide" evidence="1">
    <location>
        <begin position="1"/>
        <end position="20"/>
    </location>
</feature>
<evidence type="ECO:0000256" key="1">
    <source>
        <dbReference type="SAM" id="SignalP"/>
    </source>
</evidence>
<dbReference type="AlphaFoldDB" id="A0AAE0SFM1"/>
<gene>
    <name evidence="3" type="ORF">CHS0354_005478</name>
</gene>
<dbReference type="GO" id="GO:0008061">
    <property type="term" value="F:chitin binding"/>
    <property type="evidence" value="ECO:0007669"/>
    <property type="project" value="InterPro"/>
</dbReference>
<dbReference type="Pfam" id="PF01607">
    <property type="entry name" value="CBM_14"/>
    <property type="match status" value="1"/>
</dbReference>
<comment type="caution">
    <text evidence="3">The sequence shown here is derived from an EMBL/GenBank/DDBJ whole genome shotgun (WGS) entry which is preliminary data.</text>
</comment>
<reference evidence="3" key="3">
    <citation type="submission" date="2023-05" db="EMBL/GenBank/DDBJ databases">
        <authorList>
            <person name="Smith C.H."/>
        </authorList>
    </citation>
    <scope>NUCLEOTIDE SEQUENCE</scope>
    <source>
        <strain evidence="3">CHS0354</strain>
        <tissue evidence="3">Mantle</tissue>
    </source>
</reference>
<feature type="chain" id="PRO_5042075127" description="Chitin-binding type-2 domain-containing protein" evidence="1">
    <location>
        <begin position="21"/>
        <end position="79"/>
    </location>
</feature>
<name>A0AAE0SFM1_9BIVA</name>
<dbReference type="Proteomes" id="UP001195483">
    <property type="component" value="Unassembled WGS sequence"/>
</dbReference>
<evidence type="ECO:0000313" key="4">
    <source>
        <dbReference type="Proteomes" id="UP001195483"/>
    </source>
</evidence>
<dbReference type="InterPro" id="IPR036508">
    <property type="entry name" value="Chitin-bd_dom_sf"/>
</dbReference>
<dbReference type="Gene3D" id="2.170.140.10">
    <property type="entry name" value="Chitin binding domain"/>
    <property type="match status" value="1"/>
</dbReference>
<evidence type="ECO:0000259" key="2">
    <source>
        <dbReference type="PROSITE" id="PS50940"/>
    </source>
</evidence>
<feature type="domain" description="Chitin-binding type-2" evidence="2">
    <location>
        <begin position="25"/>
        <end position="79"/>
    </location>
</feature>
<evidence type="ECO:0000313" key="3">
    <source>
        <dbReference type="EMBL" id="KAK3591081.1"/>
    </source>
</evidence>
<dbReference type="InterPro" id="IPR002557">
    <property type="entry name" value="Chitin-bd_dom"/>
</dbReference>
<accession>A0AAE0SFM1</accession>
<reference evidence="3" key="2">
    <citation type="journal article" date="2021" name="Genome Biol. Evol.">
        <title>Developing a high-quality reference genome for a parasitic bivalve with doubly uniparental inheritance (Bivalvia: Unionida).</title>
        <authorList>
            <person name="Smith C.H."/>
        </authorList>
    </citation>
    <scope>NUCLEOTIDE SEQUENCE</scope>
    <source>
        <strain evidence="3">CHS0354</strain>
        <tissue evidence="3">Mantle</tissue>
    </source>
</reference>
<proteinExistence type="predicted"/>
<dbReference type="SMART" id="SM00494">
    <property type="entry name" value="ChtBD2"/>
    <property type="match status" value="1"/>
</dbReference>
<dbReference type="GO" id="GO:0005576">
    <property type="term" value="C:extracellular region"/>
    <property type="evidence" value="ECO:0007669"/>
    <property type="project" value="InterPro"/>
</dbReference>